<dbReference type="GO" id="GO:0006071">
    <property type="term" value="P:glycerol metabolic process"/>
    <property type="evidence" value="ECO:0007669"/>
    <property type="project" value="UniProtKB-KW"/>
</dbReference>
<evidence type="ECO:0000259" key="7">
    <source>
        <dbReference type="PROSITE" id="PS51704"/>
    </source>
</evidence>
<comment type="similarity">
    <text evidence="1">Belongs to the glycerophosphoryl diester phosphodiesterase family.</text>
</comment>
<evidence type="ECO:0000256" key="6">
    <source>
        <dbReference type="ARBA" id="ARBA00047512"/>
    </source>
</evidence>
<gene>
    <name evidence="8" type="ORF">BKA23_1209</name>
</gene>
<comment type="catalytic activity">
    <reaction evidence="6">
        <text>a sn-glycero-3-phosphodiester + H2O = an alcohol + sn-glycerol 3-phosphate + H(+)</text>
        <dbReference type="Rhea" id="RHEA:12969"/>
        <dbReference type="ChEBI" id="CHEBI:15377"/>
        <dbReference type="ChEBI" id="CHEBI:15378"/>
        <dbReference type="ChEBI" id="CHEBI:30879"/>
        <dbReference type="ChEBI" id="CHEBI:57597"/>
        <dbReference type="ChEBI" id="CHEBI:83408"/>
        <dbReference type="EC" id="3.1.4.46"/>
    </reaction>
</comment>
<evidence type="ECO:0000256" key="5">
    <source>
        <dbReference type="ARBA" id="ARBA00022801"/>
    </source>
</evidence>
<comment type="caution">
    <text evidence="8">The sequence shown here is derived from an EMBL/GenBank/DDBJ whole genome shotgun (WGS) entry which is preliminary data.</text>
</comment>
<evidence type="ECO:0000313" key="8">
    <source>
        <dbReference type="EMBL" id="TWE12403.1"/>
    </source>
</evidence>
<evidence type="ECO:0000256" key="2">
    <source>
        <dbReference type="ARBA" id="ARBA00012247"/>
    </source>
</evidence>
<dbReference type="Proteomes" id="UP000318297">
    <property type="component" value="Unassembled WGS sequence"/>
</dbReference>
<protein>
    <recommendedName>
        <fullName evidence="2">glycerophosphodiester phosphodiesterase</fullName>
        <ecNumber evidence="2">3.1.4.46</ecNumber>
    </recommendedName>
</protein>
<evidence type="ECO:0000313" key="9">
    <source>
        <dbReference type="Proteomes" id="UP000318297"/>
    </source>
</evidence>
<evidence type="ECO:0000256" key="4">
    <source>
        <dbReference type="ARBA" id="ARBA00022798"/>
    </source>
</evidence>
<keyword evidence="9" id="KW-1185">Reference proteome</keyword>
<keyword evidence="5" id="KW-0378">Hydrolase</keyword>
<dbReference type="GO" id="GO:0008889">
    <property type="term" value="F:glycerophosphodiester phosphodiesterase activity"/>
    <property type="evidence" value="ECO:0007669"/>
    <property type="project" value="UniProtKB-EC"/>
</dbReference>
<accession>A0A561E9V4</accession>
<dbReference type="GO" id="GO:0042597">
    <property type="term" value="C:periplasmic space"/>
    <property type="evidence" value="ECO:0007669"/>
    <property type="project" value="TreeGrafter"/>
</dbReference>
<keyword evidence="4" id="KW-0319">Glycerol metabolism</keyword>
<dbReference type="Gene3D" id="3.20.20.190">
    <property type="entry name" value="Phosphatidylinositol (PI) phosphodiesterase"/>
    <property type="match status" value="1"/>
</dbReference>
<name>A0A561E9V4_9MICO</name>
<dbReference type="EMBL" id="VIVQ01000001">
    <property type="protein sequence ID" value="TWE12403.1"/>
    <property type="molecule type" value="Genomic_DNA"/>
</dbReference>
<sequence>MVVGHRGASGYRPEHTLASYELAARLGADSLEPDLVSTGDHVLVCAHDLEMSATTDVAQRPEFAARRTTRRVAGQEKSGWFYSDFSLAEVKTLWVRERYADLRQSNTIYERRFRITTFEELLRLRARLSDELGRTVGLSVELKDPAHHRSIGLPLEEPMLAALRAAGVDRVGGPVFVMTFEPTALIRLRADLGMQAPSVLLAATGEVPVDLRGGADEPTYDELLTPTSLRRLATWITAVGPEKDMVIPRRGDGSLGGPTDLVRHAHEAGLRVHVWTFRAENAFLPTNFRSSDRAGDYGDVLGEMTTFVRAGIDALISDHADLAVLARAEVFA</sequence>
<evidence type="ECO:0000256" key="1">
    <source>
        <dbReference type="ARBA" id="ARBA00007277"/>
    </source>
</evidence>
<dbReference type="PROSITE" id="PS51704">
    <property type="entry name" value="GP_PDE"/>
    <property type="match status" value="1"/>
</dbReference>
<dbReference type="InterPro" id="IPR017946">
    <property type="entry name" value="PLC-like_Pdiesterase_TIM-brl"/>
</dbReference>
<dbReference type="SUPFAM" id="SSF51695">
    <property type="entry name" value="PLC-like phosphodiesterases"/>
    <property type="match status" value="1"/>
</dbReference>
<organism evidence="8 9">
    <name type="scientific">Rudaeicoccus suwonensis</name>
    <dbReference type="NCBI Taxonomy" id="657409"/>
    <lineage>
        <taxon>Bacteria</taxon>
        <taxon>Bacillati</taxon>
        <taxon>Actinomycetota</taxon>
        <taxon>Actinomycetes</taxon>
        <taxon>Micrococcales</taxon>
        <taxon>Dermacoccaceae</taxon>
        <taxon>Rudaeicoccus</taxon>
    </lineage>
</organism>
<dbReference type="AlphaFoldDB" id="A0A561E9V4"/>
<keyword evidence="3" id="KW-0732">Signal</keyword>
<dbReference type="InterPro" id="IPR030395">
    <property type="entry name" value="GP_PDE_dom"/>
</dbReference>
<dbReference type="PANTHER" id="PTHR43620:SF7">
    <property type="entry name" value="GLYCEROPHOSPHODIESTER PHOSPHODIESTERASE GDPD5-RELATED"/>
    <property type="match status" value="1"/>
</dbReference>
<evidence type="ECO:0000256" key="3">
    <source>
        <dbReference type="ARBA" id="ARBA00022729"/>
    </source>
</evidence>
<dbReference type="GO" id="GO:0006629">
    <property type="term" value="P:lipid metabolic process"/>
    <property type="evidence" value="ECO:0007669"/>
    <property type="project" value="InterPro"/>
</dbReference>
<dbReference type="Pfam" id="PF03009">
    <property type="entry name" value="GDPD"/>
    <property type="match status" value="1"/>
</dbReference>
<feature type="domain" description="GP-PDE" evidence="7">
    <location>
        <begin position="1"/>
        <end position="327"/>
    </location>
</feature>
<dbReference type="PANTHER" id="PTHR43620">
    <property type="entry name" value="GLYCEROPHOSPHORYL DIESTER PHOSPHODIESTERASE"/>
    <property type="match status" value="1"/>
</dbReference>
<reference evidence="8 9" key="1">
    <citation type="submission" date="2019-06" db="EMBL/GenBank/DDBJ databases">
        <title>Sequencing the genomes of 1000 actinobacteria strains.</title>
        <authorList>
            <person name="Klenk H.-P."/>
        </authorList>
    </citation>
    <scope>NUCLEOTIDE SEQUENCE [LARGE SCALE GENOMIC DNA]</scope>
    <source>
        <strain evidence="8 9">DSM 19560</strain>
    </source>
</reference>
<proteinExistence type="inferred from homology"/>
<dbReference type="EC" id="3.1.4.46" evidence="2"/>